<organism evidence="7 8">
    <name type="scientific">Granulicella sibirica</name>
    <dbReference type="NCBI Taxonomy" id="2479048"/>
    <lineage>
        <taxon>Bacteria</taxon>
        <taxon>Pseudomonadati</taxon>
        <taxon>Acidobacteriota</taxon>
        <taxon>Terriglobia</taxon>
        <taxon>Terriglobales</taxon>
        <taxon>Acidobacteriaceae</taxon>
        <taxon>Granulicella</taxon>
    </lineage>
</organism>
<gene>
    <name evidence="7" type="ORF">GRAN_0608</name>
</gene>
<dbReference type="Gene3D" id="2.40.50.100">
    <property type="match status" value="1"/>
</dbReference>
<proteinExistence type="predicted"/>
<dbReference type="GO" id="GO:0016020">
    <property type="term" value="C:membrane"/>
    <property type="evidence" value="ECO:0007669"/>
    <property type="project" value="UniProtKB-SubCell"/>
</dbReference>
<evidence type="ECO:0000256" key="4">
    <source>
        <dbReference type="ARBA" id="ARBA00023136"/>
    </source>
</evidence>
<dbReference type="RefSeq" id="WP_128911488.1">
    <property type="nucleotide sequence ID" value="NZ_RDSM01000001.1"/>
</dbReference>
<dbReference type="Proteomes" id="UP000289437">
    <property type="component" value="Unassembled WGS sequence"/>
</dbReference>
<sequence length="422" mass="46160">MSSTESMNSKMYRKAALERLASPDDLDRMLTVTSARQWLVLLGLLGFVATAAAWSFVARLPTKAAGEGILIGQGGVVNVVTTGAGTITDFKLKIGDRVHAGEVVATISQPEIMTSIRQTQNRLEEARVDAGRAVHLQGESTRLQIAALDRQRTTVEGDIKQGINLVKLAEEQVPVEERLLERGLQTRQQLIAAQQKVVELQSTVEKNKAQLVAIDAERYGLEAQPETSRRDARLRVEELERQLQTLEQQKTLSTQVTSPFDGEVVELKVYEGSEAVAGTPVLSLQPAIGQLEVVAFVPTGDAKRITAGMAAQVSPTTVKREEVGYLRGRVTYVSDFPTTDAAAMRTFENQSLVNALKTQGVANEVRVVLEKADNTSGYAWSSKKTPNQIISSGTLCSVEVVTRERRPIELVMPFLKSFFNPD</sequence>
<dbReference type="InterPro" id="IPR050739">
    <property type="entry name" value="MFP"/>
</dbReference>
<name>A0A4Q0T5E6_9BACT</name>
<dbReference type="PANTHER" id="PTHR30386">
    <property type="entry name" value="MEMBRANE FUSION SUBUNIT OF EMRAB-TOLC MULTIDRUG EFFLUX PUMP"/>
    <property type="match status" value="1"/>
</dbReference>
<reference evidence="7 8" key="1">
    <citation type="submission" date="2018-11" db="EMBL/GenBank/DDBJ databases">
        <authorList>
            <person name="Mardanov A.V."/>
            <person name="Ravin N.V."/>
            <person name="Dedysh S.N."/>
        </authorList>
    </citation>
    <scope>NUCLEOTIDE SEQUENCE [LARGE SCALE GENOMIC DNA]</scope>
    <source>
        <strain evidence="7 8">AF10</strain>
    </source>
</reference>
<protein>
    <submittedName>
        <fullName evidence="7">Membrane-fusion protein</fullName>
    </submittedName>
</protein>
<evidence type="ECO:0000313" key="7">
    <source>
        <dbReference type="EMBL" id="RXH57298.1"/>
    </source>
</evidence>
<dbReference type="InterPro" id="IPR022275">
    <property type="entry name" value="NHPM_bacteriocin_SS_HylD"/>
</dbReference>
<comment type="caution">
    <text evidence="7">The sequence shown here is derived from an EMBL/GenBank/DDBJ whole genome shotgun (WGS) entry which is preliminary data.</text>
</comment>
<keyword evidence="5" id="KW-0175">Coiled coil</keyword>
<feature type="transmembrane region" description="Helical" evidence="6">
    <location>
        <begin position="38"/>
        <end position="57"/>
    </location>
</feature>
<dbReference type="PANTHER" id="PTHR30386:SF26">
    <property type="entry name" value="TRANSPORT PROTEIN COMB"/>
    <property type="match status" value="1"/>
</dbReference>
<evidence type="ECO:0000256" key="6">
    <source>
        <dbReference type="SAM" id="Phobius"/>
    </source>
</evidence>
<evidence type="ECO:0000313" key="8">
    <source>
        <dbReference type="Proteomes" id="UP000289437"/>
    </source>
</evidence>
<dbReference type="OrthoDB" id="117856at2"/>
<dbReference type="EMBL" id="RDSM01000001">
    <property type="protein sequence ID" value="RXH57298.1"/>
    <property type="molecule type" value="Genomic_DNA"/>
</dbReference>
<evidence type="ECO:0000256" key="3">
    <source>
        <dbReference type="ARBA" id="ARBA00022989"/>
    </source>
</evidence>
<keyword evidence="3 6" id="KW-1133">Transmembrane helix</keyword>
<dbReference type="AlphaFoldDB" id="A0A4Q0T5E6"/>
<keyword evidence="2 6" id="KW-0812">Transmembrane</keyword>
<keyword evidence="4 6" id="KW-0472">Membrane</keyword>
<comment type="subcellular location">
    <subcellularLocation>
        <location evidence="1">Membrane</location>
        <topology evidence="1">Single-pass membrane protein</topology>
    </subcellularLocation>
</comment>
<feature type="coiled-coil region" evidence="5">
    <location>
        <begin position="190"/>
        <end position="256"/>
    </location>
</feature>
<evidence type="ECO:0000256" key="5">
    <source>
        <dbReference type="SAM" id="Coils"/>
    </source>
</evidence>
<evidence type="ECO:0000256" key="1">
    <source>
        <dbReference type="ARBA" id="ARBA00004167"/>
    </source>
</evidence>
<dbReference type="NCBIfam" id="TIGR03794">
    <property type="entry name" value="NHLM_micro_HlyD"/>
    <property type="match status" value="1"/>
</dbReference>
<evidence type="ECO:0000256" key="2">
    <source>
        <dbReference type="ARBA" id="ARBA00022692"/>
    </source>
</evidence>
<accession>A0A4Q0T5E6</accession>
<reference evidence="8" key="2">
    <citation type="submission" date="2019-02" db="EMBL/GenBank/DDBJ databases">
        <title>Granulicella sibirica sp. nov., a psychrotolerant acidobacterium isolated from an organic soil layer in forested tundra, West Siberia.</title>
        <authorList>
            <person name="Oshkin I.Y."/>
            <person name="Kulichevskaya I.S."/>
            <person name="Rijpstra W.I.C."/>
            <person name="Sinninghe Damste J.S."/>
            <person name="Rakitin A.L."/>
            <person name="Ravin N.V."/>
            <person name="Dedysh S.N."/>
        </authorList>
    </citation>
    <scope>NUCLEOTIDE SEQUENCE [LARGE SCALE GENOMIC DNA]</scope>
    <source>
        <strain evidence="8">AF10</strain>
    </source>
</reference>
<keyword evidence="8" id="KW-1185">Reference proteome</keyword>